<dbReference type="InterPro" id="IPR001128">
    <property type="entry name" value="Cyt_P450"/>
</dbReference>
<evidence type="ECO:0000256" key="2">
    <source>
        <dbReference type="ARBA" id="ARBA00004174"/>
    </source>
</evidence>
<evidence type="ECO:0000256" key="11">
    <source>
        <dbReference type="ARBA" id="ARBA00023033"/>
    </source>
</evidence>
<dbReference type="Gene3D" id="1.10.630.10">
    <property type="entry name" value="Cytochrome P450"/>
    <property type="match status" value="1"/>
</dbReference>
<proteinExistence type="inferred from homology"/>
<dbReference type="InterPro" id="IPR036396">
    <property type="entry name" value="Cyt_P450_sf"/>
</dbReference>
<dbReference type="SUPFAM" id="SSF48264">
    <property type="entry name" value="Cytochrome P450"/>
    <property type="match status" value="1"/>
</dbReference>
<keyword evidence="8" id="KW-0492">Microsome</keyword>
<keyword evidence="16" id="KW-1185">Reference proteome</keyword>
<evidence type="ECO:0000256" key="9">
    <source>
        <dbReference type="ARBA" id="ARBA00023002"/>
    </source>
</evidence>
<protein>
    <recommendedName>
        <fullName evidence="17">Cytochrome P450</fullName>
    </recommendedName>
</protein>
<gene>
    <name evidence="15" type="ORF">CHS0354_043055</name>
</gene>
<dbReference type="PANTHER" id="PTHR24289:SF1">
    <property type="entry name" value="STEROID 17-ALPHA-HYDROXYLASE_17,20 LYASE"/>
    <property type="match status" value="1"/>
</dbReference>
<evidence type="ECO:0000256" key="1">
    <source>
        <dbReference type="ARBA" id="ARBA00001971"/>
    </source>
</evidence>
<comment type="similarity">
    <text evidence="4 14">Belongs to the cytochrome P450 family.</text>
</comment>
<evidence type="ECO:0000256" key="14">
    <source>
        <dbReference type="RuleBase" id="RU000461"/>
    </source>
</evidence>
<evidence type="ECO:0000256" key="3">
    <source>
        <dbReference type="ARBA" id="ARBA00004406"/>
    </source>
</evidence>
<dbReference type="Proteomes" id="UP001195483">
    <property type="component" value="Unassembled WGS sequence"/>
</dbReference>
<keyword evidence="11 14" id="KW-0503">Monooxygenase</keyword>
<evidence type="ECO:0000256" key="7">
    <source>
        <dbReference type="ARBA" id="ARBA00022824"/>
    </source>
</evidence>
<dbReference type="PROSITE" id="PS00086">
    <property type="entry name" value="CYTOCHROME_P450"/>
    <property type="match status" value="1"/>
</dbReference>
<evidence type="ECO:0000313" key="16">
    <source>
        <dbReference type="Proteomes" id="UP001195483"/>
    </source>
</evidence>
<evidence type="ECO:0000256" key="8">
    <source>
        <dbReference type="ARBA" id="ARBA00022848"/>
    </source>
</evidence>
<dbReference type="EMBL" id="JAEAOA010002360">
    <property type="protein sequence ID" value="KAK3589594.1"/>
    <property type="molecule type" value="Genomic_DNA"/>
</dbReference>
<accession>A0AAE0SDA8</accession>
<dbReference type="GO" id="GO:0005789">
    <property type="term" value="C:endoplasmic reticulum membrane"/>
    <property type="evidence" value="ECO:0007669"/>
    <property type="project" value="UniProtKB-SubCell"/>
</dbReference>
<dbReference type="InterPro" id="IPR017972">
    <property type="entry name" value="Cyt_P450_CS"/>
</dbReference>
<sequence>MIMIILAVCALALCLYYSIHDLYLIYICKFPPGPLSLPLIGGLHYLDPKRPHHSIRDLGAKYGGIFSLRMGPLGRVIFINDYKIIKQVCENKSSADRPHLPFIDIISSGASGIGSVEYGKKWKILTKCFHTALVKIASERGQNLVDKQLDFIMQRINAEGERPFDPREVISISVLNCISGVAYGEMYNSADDENLRKQYQNHWTIMRGLQSSNLINLFPFLWKLPTAFNTKVREVLQMRDSFMSEKYIEHKKKPFMDNTEDLMDVILEVESSKKIINSKITIPDLFNSLWCLFLAGTDTFTDAILWIFLYLMKNPKLQAEVQREVDEAIREGNTFYPPREKLPYTEAFVLEVLRIVTPVHMGIPHYTSEDIEVGPYKIPKETQFFPTLWTVHHSEKNWPCPERFDPTRFLNTDGELISKEKLSDMPFVPFGIGRRVCLGKTLVMELLVLIVSSFLKNYTIELPEGENPDMEGITTLGLKTCPYKMVSRRRHLLL</sequence>
<keyword evidence="9 14" id="KW-0560">Oxidoreductase</keyword>
<keyword evidence="12" id="KW-0472">Membrane</keyword>
<dbReference type="PRINTS" id="PR00463">
    <property type="entry name" value="EP450I"/>
</dbReference>
<evidence type="ECO:0000256" key="13">
    <source>
        <dbReference type="PIRSR" id="PIRSR602401-1"/>
    </source>
</evidence>
<keyword evidence="10 13" id="KW-0408">Iron</keyword>
<evidence type="ECO:0000313" key="15">
    <source>
        <dbReference type="EMBL" id="KAK3589594.1"/>
    </source>
</evidence>
<dbReference type="GO" id="GO:0004497">
    <property type="term" value="F:monooxygenase activity"/>
    <property type="evidence" value="ECO:0007669"/>
    <property type="project" value="UniProtKB-KW"/>
</dbReference>
<evidence type="ECO:0008006" key="17">
    <source>
        <dbReference type="Google" id="ProtNLM"/>
    </source>
</evidence>
<reference evidence="15" key="3">
    <citation type="submission" date="2023-05" db="EMBL/GenBank/DDBJ databases">
        <authorList>
            <person name="Smith C.H."/>
        </authorList>
    </citation>
    <scope>NUCLEOTIDE SEQUENCE</scope>
    <source>
        <strain evidence="15">CHS0354</strain>
        <tissue evidence="15">Mantle</tissue>
    </source>
</reference>
<keyword evidence="6 13" id="KW-0479">Metal-binding</keyword>
<evidence type="ECO:0000256" key="4">
    <source>
        <dbReference type="ARBA" id="ARBA00010617"/>
    </source>
</evidence>
<evidence type="ECO:0000256" key="10">
    <source>
        <dbReference type="ARBA" id="ARBA00023004"/>
    </source>
</evidence>
<dbReference type="FunFam" id="1.10.630.10:FF:000238">
    <property type="entry name" value="Cytochrome P450 2A6"/>
    <property type="match status" value="1"/>
</dbReference>
<dbReference type="PANTHER" id="PTHR24289">
    <property type="entry name" value="STEROID 17-ALPHA-HYDROXYLASE/17,20 LYASE"/>
    <property type="match status" value="1"/>
</dbReference>
<keyword evidence="7" id="KW-0256">Endoplasmic reticulum</keyword>
<dbReference type="PRINTS" id="PR00385">
    <property type="entry name" value="P450"/>
</dbReference>
<dbReference type="InterPro" id="IPR002401">
    <property type="entry name" value="Cyt_P450_E_grp-I"/>
</dbReference>
<reference evidence="15" key="1">
    <citation type="journal article" date="2021" name="Genome Biol. Evol.">
        <title>A High-Quality Reference Genome for a Parasitic Bivalve with Doubly Uniparental Inheritance (Bivalvia: Unionida).</title>
        <authorList>
            <person name="Smith C.H."/>
        </authorList>
    </citation>
    <scope>NUCLEOTIDE SEQUENCE</scope>
    <source>
        <strain evidence="15">CHS0354</strain>
    </source>
</reference>
<keyword evidence="5 13" id="KW-0349">Heme</keyword>
<evidence type="ECO:0000256" key="12">
    <source>
        <dbReference type="ARBA" id="ARBA00023136"/>
    </source>
</evidence>
<name>A0AAE0SDA8_9BIVA</name>
<evidence type="ECO:0000256" key="5">
    <source>
        <dbReference type="ARBA" id="ARBA00022617"/>
    </source>
</evidence>
<dbReference type="AlphaFoldDB" id="A0AAE0SDA8"/>
<reference evidence="15" key="2">
    <citation type="journal article" date="2021" name="Genome Biol. Evol.">
        <title>Developing a high-quality reference genome for a parasitic bivalve with doubly uniparental inheritance (Bivalvia: Unionida).</title>
        <authorList>
            <person name="Smith C.H."/>
        </authorList>
    </citation>
    <scope>NUCLEOTIDE SEQUENCE</scope>
    <source>
        <strain evidence="15">CHS0354</strain>
        <tissue evidence="15">Mantle</tissue>
    </source>
</reference>
<dbReference type="GO" id="GO:0005506">
    <property type="term" value="F:iron ion binding"/>
    <property type="evidence" value="ECO:0007669"/>
    <property type="project" value="InterPro"/>
</dbReference>
<comment type="caution">
    <text evidence="15">The sequence shown here is derived from an EMBL/GenBank/DDBJ whole genome shotgun (WGS) entry which is preliminary data.</text>
</comment>
<comment type="cofactor">
    <cofactor evidence="1 13">
        <name>heme</name>
        <dbReference type="ChEBI" id="CHEBI:30413"/>
    </cofactor>
</comment>
<dbReference type="GO" id="GO:0016705">
    <property type="term" value="F:oxidoreductase activity, acting on paired donors, with incorporation or reduction of molecular oxygen"/>
    <property type="evidence" value="ECO:0007669"/>
    <property type="project" value="InterPro"/>
</dbReference>
<comment type="subcellular location">
    <subcellularLocation>
        <location evidence="3">Endoplasmic reticulum membrane</location>
        <topology evidence="3">Peripheral membrane protein</topology>
    </subcellularLocation>
    <subcellularLocation>
        <location evidence="2">Microsome membrane</location>
        <topology evidence="2">Peripheral membrane protein</topology>
    </subcellularLocation>
</comment>
<feature type="binding site" description="axial binding residue" evidence="13">
    <location>
        <position position="437"/>
    </location>
    <ligand>
        <name>heme</name>
        <dbReference type="ChEBI" id="CHEBI:30413"/>
    </ligand>
    <ligandPart>
        <name>Fe</name>
        <dbReference type="ChEBI" id="CHEBI:18248"/>
    </ligandPart>
</feature>
<dbReference type="Pfam" id="PF00067">
    <property type="entry name" value="p450"/>
    <property type="match status" value="1"/>
</dbReference>
<evidence type="ECO:0000256" key="6">
    <source>
        <dbReference type="ARBA" id="ARBA00022723"/>
    </source>
</evidence>
<organism evidence="15 16">
    <name type="scientific">Potamilus streckersoni</name>
    <dbReference type="NCBI Taxonomy" id="2493646"/>
    <lineage>
        <taxon>Eukaryota</taxon>
        <taxon>Metazoa</taxon>
        <taxon>Spiralia</taxon>
        <taxon>Lophotrochozoa</taxon>
        <taxon>Mollusca</taxon>
        <taxon>Bivalvia</taxon>
        <taxon>Autobranchia</taxon>
        <taxon>Heteroconchia</taxon>
        <taxon>Palaeoheterodonta</taxon>
        <taxon>Unionida</taxon>
        <taxon>Unionoidea</taxon>
        <taxon>Unionidae</taxon>
        <taxon>Ambleminae</taxon>
        <taxon>Lampsilini</taxon>
        <taxon>Potamilus</taxon>
    </lineage>
</organism>
<dbReference type="GO" id="GO:0020037">
    <property type="term" value="F:heme binding"/>
    <property type="evidence" value="ECO:0007669"/>
    <property type="project" value="InterPro"/>
</dbReference>